<keyword evidence="1 4" id="KW-0805">Transcription regulation</keyword>
<evidence type="ECO:0000256" key="4">
    <source>
        <dbReference type="HAMAP-Rule" id="MF_00930"/>
    </source>
</evidence>
<dbReference type="InterPro" id="IPR036953">
    <property type="entry name" value="GreA/GreB_C_sf"/>
</dbReference>
<feature type="domain" description="Transcription elongation factor GreA/GreB N-terminal" evidence="7">
    <location>
        <begin position="29"/>
        <end position="99"/>
    </location>
</feature>
<evidence type="ECO:0000259" key="7">
    <source>
        <dbReference type="Pfam" id="PF03449"/>
    </source>
</evidence>
<dbReference type="RefSeq" id="WP_226953481.1">
    <property type="nucleotide sequence ID" value="NZ_JACDXW010000002.1"/>
</dbReference>
<dbReference type="PANTHER" id="PTHR30437">
    <property type="entry name" value="TRANSCRIPTION ELONGATION FACTOR GREA"/>
    <property type="match status" value="1"/>
</dbReference>
<keyword evidence="3 4" id="KW-0804">Transcription</keyword>
<dbReference type="SUPFAM" id="SSF54534">
    <property type="entry name" value="FKBP-like"/>
    <property type="match status" value="1"/>
</dbReference>
<feature type="domain" description="Transcription elongation factor GreA/GreB C-terminal" evidence="6">
    <location>
        <begin position="107"/>
        <end position="181"/>
    </location>
</feature>
<dbReference type="HAMAP" id="MF_00105">
    <property type="entry name" value="GreA_GreB"/>
    <property type="match status" value="1"/>
</dbReference>
<dbReference type="InterPro" id="IPR006358">
    <property type="entry name" value="Tscrpt_elong_fac_GreB"/>
</dbReference>
<dbReference type="Pfam" id="PF01272">
    <property type="entry name" value="GreA_GreB"/>
    <property type="match status" value="1"/>
</dbReference>
<feature type="region of interest" description="Disordered" evidence="5">
    <location>
        <begin position="1"/>
        <end position="25"/>
    </location>
</feature>
<reference evidence="8 9" key="1">
    <citation type="submission" date="2020-07" db="EMBL/GenBank/DDBJ databases">
        <title>Pusillimonas sp. nov., isolated from poultry manure in Taiwan.</title>
        <authorList>
            <person name="Lin S.-Y."/>
            <person name="Tang Y.-S."/>
            <person name="Young C.-C."/>
        </authorList>
    </citation>
    <scope>NUCLEOTIDE SEQUENCE [LARGE SCALE GENOMIC DNA]</scope>
    <source>
        <strain evidence="8 9">CC-YST705</strain>
    </source>
</reference>
<evidence type="ECO:0000256" key="3">
    <source>
        <dbReference type="ARBA" id="ARBA00023163"/>
    </source>
</evidence>
<organism evidence="8 9">
    <name type="scientific">Mesopusillimonas faecipullorum</name>
    <dbReference type="NCBI Taxonomy" id="2755040"/>
    <lineage>
        <taxon>Bacteria</taxon>
        <taxon>Pseudomonadati</taxon>
        <taxon>Pseudomonadota</taxon>
        <taxon>Betaproteobacteria</taxon>
        <taxon>Burkholderiales</taxon>
        <taxon>Alcaligenaceae</taxon>
        <taxon>Mesopusillimonas</taxon>
    </lineage>
</organism>
<evidence type="ECO:0000313" key="9">
    <source>
        <dbReference type="Proteomes" id="UP000776983"/>
    </source>
</evidence>
<gene>
    <name evidence="4 8" type="primary">greB</name>
    <name evidence="8" type="ORF">H0484_05475</name>
</gene>
<protein>
    <recommendedName>
        <fullName evidence="4">Transcription elongation factor GreB</fullName>
    </recommendedName>
    <alternativeName>
        <fullName evidence="4">Transcript cleavage factor GreB</fullName>
    </alternativeName>
</protein>
<dbReference type="NCBIfam" id="NF002506">
    <property type="entry name" value="PRK01885.1"/>
    <property type="match status" value="1"/>
</dbReference>
<dbReference type="PANTHER" id="PTHR30437:SF6">
    <property type="entry name" value="TRANSCRIPTION ELONGATION FACTOR GREB"/>
    <property type="match status" value="1"/>
</dbReference>
<sequence length="188" mass="21403">MNKAFVKESDDEDDDLEPEAVALPQGTRNYMTPEGYQRLRSELEHLMNEERPSVVQVVSWAASNGDRSENGDYLYGKKRLREIDRRIRFLTKRLELAEVVEAWRQPNRDQVFFGATVVYEDKVGEAFTVTIVGVDEAEPLQGRISWISPVARALTKAREGEVVTLRTPAGLDELEILEVHYPQAPDQA</sequence>
<dbReference type="InterPro" id="IPR023459">
    <property type="entry name" value="Tscrpt_elong_fac_GreA/B_fam"/>
</dbReference>
<keyword evidence="9" id="KW-1185">Reference proteome</keyword>
<dbReference type="Gene3D" id="1.10.287.180">
    <property type="entry name" value="Transcription elongation factor, GreA/GreB, N-terminal domain"/>
    <property type="match status" value="1"/>
</dbReference>
<keyword evidence="8" id="KW-0648">Protein biosynthesis</keyword>
<dbReference type="InterPro" id="IPR018151">
    <property type="entry name" value="TF_GreA/GreB_CS"/>
</dbReference>
<dbReference type="InterPro" id="IPR001437">
    <property type="entry name" value="Tscrpt_elong_fac_GreA/B_C"/>
</dbReference>
<proteinExistence type="inferred from homology"/>
<dbReference type="HAMAP" id="MF_00930">
    <property type="entry name" value="GreB"/>
    <property type="match status" value="1"/>
</dbReference>
<dbReference type="NCBIfam" id="TIGR01461">
    <property type="entry name" value="greB"/>
    <property type="match status" value="1"/>
</dbReference>
<comment type="function">
    <text evidence="4">Necessary for efficient RNA polymerase transcription elongation past template-encoded arresting sites. The arresting sites in DNA have the property of trapping a certain fraction of elongating RNA polymerases that pass through, resulting in locked ternary complexes. Cleavage of the nascent transcript by cleavage factors such as GreA or GreB allows the resumption of elongation from the new 3'terminus. GreB releases sequences of up to 9 nucleotides in length.</text>
</comment>
<dbReference type="InterPro" id="IPR022691">
    <property type="entry name" value="Tscrpt_elong_fac_GreA/B_N"/>
</dbReference>
<dbReference type="InterPro" id="IPR028624">
    <property type="entry name" value="Tscrpt_elong_fac_GreA/B"/>
</dbReference>
<name>A0ABS8CAZ3_9BURK</name>
<dbReference type="PROSITE" id="PS00829">
    <property type="entry name" value="GREAB_1"/>
    <property type="match status" value="1"/>
</dbReference>
<dbReference type="Gene3D" id="3.10.50.30">
    <property type="entry name" value="Transcription elongation factor, GreA/GreB, C-terminal domain"/>
    <property type="match status" value="1"/>
</dbReference>
<dbReference type="Proteomes" id="UP000776983">
    <property type="component" value="Unassembled WGS sequence"/>
</dbReference>
<dbReference type="SUPFAM" id="SSF46557">
    <property type="entry name" value="GreA transcript cleavage protein, N-terminal domain"/>
    <property type="match status" value="1"/>
</dbReference>
<keyword evidence="2 4" id="KW-0238">DNA-binding</keyword>
<dbReference type="InterPro" id="IPR036805">
    <property type="entry name" value="Tscrpt_elong_fac_GreA/B_N_sf"/>
</dbReference>
<dbReference type="GO" id="GO:0003746">
    <property type="term" value="F:translation elongation factor activity"/>
    <property type="evidence" value="ECO:0007669"/>
    <property type="project" value="UniProtKB-KW"/>
</dbReference>
<accession>A0ABS8CAZ3</accession>
<comment type="caution">
    <text evidence="8">The sequence shown here is derived from an EMBL/GenBank/DDBJ whole genome shotgun (WGS) entry which is preliminary data.</text>
</comment>
<keyword evidence="8" id="KW-0251">Elongation factor</keyword>
<evidence type="ECO:0000313" key="8">
    <source>
        <dbReference type="EMBL" id="MCB5363206.1"/>
    </source>
</evidence>
<evidence type="ECO:0000256" key="5">
    <source>
        <dbReference type="SAM" id="MobiDB-lite"/>
    </source>
</evidence>
<evidence type="ECO:0000256" key="2">
    <source>
        <dbReference type="ARBA" id="ARBA00023125"/>
    </source>
</evidence>
<evidence type="ECO:0000256" key="1">
    <source>
        <dbReference type="ARBA" id="ARBA00023015"/>
    </source>
</evidence>
<feature type="compositionally biased region" description="Acidic residues" evidence="5">
    <location>
        <begin position="9"/>
        <end position="18"/>
    </location>
</feature>
<dbReference type="Pfam" id="PF03449">
    <property type="entry name" value="GreA_GreB_N"/>
    <property type="match status" value="1"/>
</dbReference>
<comment type="similarity">
    <text evidence="4">Belongs to the GreA/GreB family. GreB subfamily.</text>
</comment>
<dbReference type="EMBL" id="JACDXW010000002">
    <property type="protein sequence ID" value="MCB5363206.1"/>
    <property type="molecule type" value="Genomic_DNA"/>
</dbReference>
<evidence type="ECO:0000259" key="6">
    <source>
        <dbReference type="Pfam" id="PF01272"/>
    </source>
</evidence>
<dbReference type="PIRSF" id="PIRSF006092">
    <property type="entry name" value="GreA_GreB"/>
    <property type="match status" value="1"/>
</dbReference>